<proteinExistence type="predicted"/>
<reference evidence="1 4" key="2">
    <citation type="submission" date="2023-11" db="EMBL/GenBank/DDBJ databases">
        <title>Plant-associative lifestyle of Vibrio porteresiae and its evolutionary dynamics.</title>
        <authorList>
            <person name="Rameshkumar N."/>
            <person name="Kirti K."/>
        </authorList>
    </citation>
    <scope>NUCLEOTIDE SEQUENCE [LARGE SCALE GENOMIC DNA]</scope>
    <source>
        <strain evidence="1 4">MSSRF38</strain>
    </source>
</reference>
<keyword evidence="4" id="KW-1185">Reference proteome</keyword>
<dbReference type="Proteomes" id="UP000196125">
    <property type="component" value="Unassembled WGS sequence"/>
</dbReference>
<evidence type="ECO:0000313" key="4">
    <source>
        <dbReference type="Proteomes" id="UP001283366"/>
    </source>
</evidence>
<name>A0A1Y6IU95_9VIBR</name>
<organism evidence="2 3">
    <name type="scientific">Vibrio mangrovi</name>
    <dbReference type="NCBI Taxonomy" id="474394"/>
    <lineage>
        <taxon>Bacteria</taxon>
        <taxon>Pseudomonadati</taxon>
        <taxon>Pseudomonadota</taxon>
        <taxon>Gammaproteobacteria</taxon>
        <taxon>Vibrionales</taxon>
        <taxon>Vibrionaceae</taxon>
        <taxon>Vibrio</taxon>
    </lineage>
</organism>
<reference evidence="2 3" key="1">
    <citation type="submission" date="2017-05" db="EMBL/GenBank/DDBJ databases">
        <authorList>
            <person name="Song R."/>
            <person name="Chenine A.L."/>
            <person name="Ruprecht R.M."/>
        </authorList>
    </citation>
    <scope>NUCLEOTIDE SEQUENCE [LARGE SCALE GENOMIC DNA]</scope>
    <source>
        <strain evidence="2 3">CECT 7927</strain>
    </source>
</reference>
<evidence type="ECO:0000313" key="2">
    <source>
        <dbReference type="EMBL" id="SMS00591.1"/>
    </source>
</evidence>
<dbReference type="OrthoDB" id="5865478at2"/>
<dbReference type="EMBL" id="JAWRCO010000001">
    <property type="protein sequence ID" value="MDW6001387.1"/>
    <property type="molecule type" value="Genomic_DNA"/>
</dbReference>
<evidence type="ECO:0000313" key="1">
    <source>
        <dbReference type="EMBL" id="MDW6001387.1"/>
    </source>
</evidence>
<dbReference type="Proteomes" id="UP001283366">
    <property type="component" value="Unassembled WGS sequence"/>
</dbReference>
<accession>A0A1Y6IU95</accession>
<dbReference type="AlphaFoldDB" id="A0A1Y6IU95"/>
<sequence length="231" mass="25524">MSGQNDSTAALWLNDLAVFRPASPAVRLTDEEQNGLTPWLAVHPEVDRQQLIRCASDALYRQVAAFCQPQTEARQAALLMIHRYAQLDSKTPQLQKRLAENHTISRALGMKHCGEELTPAHLQLAGAMLAESDDCLVVFDGFREFSVAGSDAESPMILCARFSRTAEQHAGQRFVPVALGDIARPDFSIWQQVVAFICQPQPSVLPAKEMPERGTFLRRGRAEVTGENLSV</sequence>
<protein>
    <submittedName>
        <fullName evidence="2">Uncharacterized protein</fullName>
    </submittedName>
</protein>
<evidence type="ECO:0000313" key="3">
    <source>
        <dbReference type="Proteomes" id="UP000196125"/>
    </source>
</evidence>
<dbReference type="EMBL" id="FXXI01000002">
    <property type="protein sequence ID" value="SMS00591.1"/>
    <property type="molecule type" value="Genomic_DNA"/>
</dbReference>
<gene>
    <name evidence="1" type="ORF">SBX37_00495</name>
    <name evidence="2" type="ORF">VIM7927_01857</name>
</gene>
<dbReference type="RefSeq" id="WP_087480622.1">
    <property type="nucleotide sequence ID" value="NZ_AP024883.1"/>
</dbReference>